<dbReference type="EMBL" id="BMLG01000006">
    <property type="protein sequence ID" value="GGM30426.1"/>
    <property type="molecule type" value="Genomic_DNA"/>
</dbReference>
<evidence type="ECO:0000313" key="2">
    <source>
        <dbReference type="Proteomes" id="UP000618460"/>
    </source>
</evidence>
<dbReference type="Proteomes" id="UP000618460">
    <property type="component" value="Unassembled WGS sequence"/>
</dbReference>
<dbReference type="SUPFAM" id="SSF55594">
    <property type="entry name" value="HPr-like"/>
    <property type="match status" value="1"/>
</dbReference>
<comment type="caution">
    <text evidence="1">The sequence shown here is derived from an EMBL/GenBank/DDBJ whole genome shotgun (WGS) entry which is preliminary data.</text>
</comment>
<dbReference type="RefSeq" id="WP_117154113.1">
    <property type="nucleotide sequence ID" value="NZ_BMLG01000006.1"/>
</dbReference>
<evidence type="ECO:0008006" key="3">
    <source>
        <dbReference type="Google" id="ProtNLM"/>
    </source>
</evidence>
<protein>
    <recommendedName>
        <fullName evidence="3">HPr family phosphocarrier protein</fullName>
    </recommendedName>
</protein>
<dbReference type="InterPro" id="IPR035895">
    <property type="entry name" value="HPr-like_sf"/>
</dbReference>
<dbReference type="Gene3D" id="3.30.1340.10">
    <property type="entry name" value="HPr-like"/>
    <property type="match status" value="1"/>
</dbReference>
<dbReference type="AlphaFoldDB" id="A0A917TPE8"/>
<reference evidence="1" key="2">
    <citation type="submission" date="2020-09" db="EMBL/GenBank/DDBJ databases">
        <authorList>
            <person name="Sun Q."/>
            <person name="Zhou Y."/>
        </authorList>
    </citation>
    <scope>NUCLEOTIDE SEQUENCE</scope>
    <source>
        <strain evidence="1">CGMCC 1.6333</strain>
    </source>
</reference>
<reference evidence="1" key="1">
    <citation type="journal article" date="2014" name="Int. J. Syst. Evol. Microbiol.">
        <title>Complete genome sequence of Corynebacterium casei LMG S-19264T (=DSM 44701T), isolated from a smear-ripened cheese.</title>
        <authorList>
            <consortium name="US DOE Joint Genome Institute (JGI-PGF)"/>
            <person name="Walter F."/>
            <person name="Albersmeier A."/>
            <person name="Kalinowski J."/>
            <person name="Ruckert C."/>
        </authorList>
    </citation>
    <scope>NUCLEOTIDE SEQUENCE</scope>
    <source>
        <strain evidence="1">CGMCC 1.6333</strain>
    </source>
</reference>
<name>A0A917TPE8_9BACI</name>
<evidence type="ECO:0000313" key="1">
    <source>
        <dbReference type="EMBL" id="GGM30426.1"/>
    </source>
</evidence>
<gene>
    <name evidence="1" type="ORF">GCM10011351_15720</name>
</gene>
<proteinExistence type="predicted"/>
<accession>A0A917TPE8</accession>
<organism evidence="1 2">
    <name type="scientific">Paraliobacillus quinghaiensis</name>
    <dbReference type="NCBI Taxonomy" id="470815"/>
    <lineage>
        <taxon>Bacteria</taxon>
        <taxon>Bacillati</taxon>
        <taxon>Bacillota</taxon>
        <taxon>Bacilli</taxon>
        <taxon>Bacillales</taxon>
        <taxon>Bacillaceae</taxon>
        <taxon>Paraliobacillus</taxon>
    </lineage>
</organism>
<dbReference type="OrthoDB" id="2059321at2"/>
<sequence length="78" mass="9377">MIIPFQFKEKDDVVKLNKIATNYSFDIWIHNDDQMVDAKTILALYTLPFNKELKLVFDNDVNSRLLVEEMRLFVKRRK</sequence>
<keyword evidence="2" id="KW-1185">Reference proteome</keyword>